<dbReference type="InterPro" id="IPR018357">
    <property type="entry name" value="Hexapep_transf_CS"/>
</dbReference>
<keyword evidence="3" id="KW-0441">Lipid A biosynthesis</keyword>
<dbReference type="Gene3D" id="1.20.1180.10">
    <property type="entry name" value="Udp N-acetylglucosamine O-acyltransferase, C-terminal domain"/>
    <property type="match status" value="1"/>
</dbReference>
<evidence type="ECO:0000259" key="8">
    <source>
        <dbReference type="Pfam" id="PF13720"/>
    </source>
</evidence>
<dbReference type="PANTHER" id="PTHR43480:SF1">
    <property type="entry name" value="ACYL-[ACYL-CARRIER-PROTEIN]--UDP-N-ACETYLGLUCOSAMINE O-ACYLTRANSFERASE, MITOCHONDRIAL-RELATED"/>
    <property type="match status" value="1"/>
</dbReference>
<dbReference type="OrthoDB" id="9807278at2"/>
<dbReference type="GO" id="GO:0016020">
    <property type="term" value="C:membrane"/>
    <property type="evidence" value="ECO:0007669"/>
    <property type="project" value="GOC"/>
</dbReference>
<evidence type="ECO:0000256" key="1">
    <source>
        <dbReference type="ARBA" id="ARBA00022490"/>
    </source>
</evidence>
<evidence type="ECO:0000256" key="2">
    <source>
        <dbReference type="ARBA" id="ARBA00022516"/>
    </source>
</evidence>
<sequence>MGIHPTAIIEDGAEIDPTAQVGPYCRVGGRTKVAAGVRLLSHVVVEGRTEIGARTIVHPFAVLGGPPQHLGYRGEDTRLVIGADNVIREHTTINIGAPVGGSLTRVGDRGYFMTGAHIAHDCIVGNDVIFANNATLGGHVVVEDGAFLGGLCAIHQHCRIGAFAFIGGCAAVTGDVIPYGSAVGNHARLEGLNIIGLKRRGLSREVIHEMRAAFRLLFAGEGAFQERLAEAERRYAHREEIMRIIAFIKTESRRPIMAAAR</sequence>
<dbReference type="AlphaFoldDB" id="A0A239PQK5"/>
<keyword evidence="4 9" id="KW-0808">Transferase</keyword>
<dbReference type="SUPFAM" id="SSF51161">
    <property type="entry name" value="Trimeric LpxA-like enzymes"/>
    <property type="match status" value="1"/>
</dbReference>
<dbReference type="RefSeq" id="WP_089411827.1">
    <property type="nucleotide sequence ID" value="NZ_FZQA01000002.1"/>
</dbReference>
<evidence type="ECO:0000256" key="6">
    <source>
        <dbReference type="ARBA" id="ARBA00023098"/>
    </source>
</evidence>
<dbReference type="EMBL" id="FZQA01000002">
    <property type="protein sequence ID" value="SNT72323.1"/>
    <property type="molecule type" value="Genomic_DNA"/>
</dbReference>
<dbReference type="PIRSF" id="PIRSF000456">
    <property type="entry name" value="UDP-GlcNAc_acltr"/>
    <property type="match status" value="1"/>
</dbReference>
<evidence type="ECO:0000313" key="10">
    <source>
        <dbReference type="Proteomes" id="UP000198346"/>
    </source>
</evidence>
<gene>
    <name evidence="9" type="ORF">SAMN06297382_1363</name>
</gene>
<keyword evidence="10" id="KW-1185">Reference proteome</keyword>
<dbReference type="InterPro" id="IPR037157">
    <property type="entry name" value="Acetyltransf_C_sf"/>
</dbReference>
<accession>A0A239PQK5</accession>
<evidence type="ECO:0000313" key="9">
    <source>
        <dbReference type="EMBL" id="SNT72323.1"/>
    </source>
</evidence>
<evidence type="ECO:0000256" key="3">
    <source>
        <dbReference type="ARBA" id="ARBA00022556"/>
    </source>
</evidence>
<dbReference type="Gene3D" id="2.160.10.10">
    <property type="entry name" value="Hexapeptide repeat proteins"/>
    <property type="match status" value="1"/>
</dbReference>
<dbReference type="Proteomes" id="UP000198346">
    <property type="component" value="Unassembled WGS sequence"/>
</dbReference>
<dbReference type="CDD" id="cd03351">
    <property type="entry name" value="LbH_UDP-GlcNAc_AT"/>
    <property type="match status" value="1"/>
</dbReference>
<dbReference type="InterPro" id="IPR011004">
    <property type="entry name" value="Trimer_LpxA-like_sf"/>
</dbReference>
<feature type="domain" description="UDP N-acetylglucosamine O-acyltransferase C-terminal" evidence="8">
    <location>
        <begin position="175"/>
        <end position="256"/>
    </location>
</feature>
<dbReference type="InterPro" id="IPR029098">
    <property type="entry name" value="Acetyltransf_C"/>
</dbReference>
<protein>
    <submittedName>
        <fullName evidence="9">Acyl-[acyl-carrier-protein]--UDP-N-acetylglucosamine O-acyltransferase</fullName>
    </submittedName>
</protein>
<dbReference type="NCBIfam" id="TIGR01852">
    <property type="entry name" value="lipid_A_lpxA"/>
    <property type="match status" value="1"/>
</dbReference>
<dbReference type="Pfam" id="PF13720">
    <property type="entry name" value="Acetyltransf_11"/>
    <property type="match status" value="1"/>
</dbReference>
<dbReference type="GO" id="GO:0009245">
    <property type="term" value="P:lipid A biosynthetic process"/>
    <property type="evidence" value="ECO:0007669"/>
    <property type="project" value="UniProtKB-KW"/>
</dbReference>
<keyword evidence="2" id="KW-0444">Lipid biosynthesis</keyword>
<dbReference type="NCBIfam" id="NF003657">
    <property type="entry name" value="PRK05289.1"/>
    <property type="match status" value="1"/>
</dbReference>
<keyword evidence="7 9" id="KW-0012">Acyltransferase</keyword>
<dbReference type="GO" id="GO:0008780">
    <property type="term" value="F:acyl-[acyl-carrier-protein]-UDP-N-acetylglucosamine O-acyltransferase activity"/>
    <property type="evidence" value="ECO:0007669"/>
    <property type="project" value="InterPro"/>
</dbReference>
<evidence type="ECO:0000256" key="7">
    <source>
        <dbReference type="ARBA" id="ARBA00023315"/>
    </source>
</evidence>
<dbReference type="PANTHER" id="PTHR43480">
    <property type="entry name" value="ACYL-[ACYL-CARRIER-PROTEIN]--UDP-N-ACETYLGLUCOSAMINE O-ACYLTRANSFERASE"/>
    <property type="match status" value="1"/>
</dbReference>
<reference evidence="9 10" key="1">
    <citation type="submission" date="2017-07" db="EMBL/GenBank/DDBJ databases">
        <authorList>
            <person name="Sun Z.S."/>
            <person name="Albrecht U."/>
            <person name="Echele G."/>
            <person name="Lee C.C."/>
        </authorList>
    </citation>
    <scope>NUCLEOTIDE SEQUENCE [LARGE SCALE GENOMIC DNA]</scope>
    <source>
        <strain evidence="9 10">CGMCC 1.12710</strain>
    </source>
</reference>
<keyword evidence="1" id="KW-0963">Cytoplasm</keyword>
<keyword evidence="6" id="KW-0443">Lipid metabolism</keyword>
<organism evidence="9 10">
    <name type="scientific">Amphiplicatus metriothermophilus</name>
    <dbReference type="NCBI Taxonomy" id="1519374"/>
    <lineage>
        <taxon>Bacteria</taxon>
        <taxon>Pseudomonadati</taxon>
        <taxon>Pseudomonadota</taxon>
        <taxon>Alphaproteobacteria</taxon>
        <taxon>Parvularculales</taxon>
        <taxon>Parvularculaceae</taxon>
        <taxon>Amphiplicatus</taxon>
    </lineage>
</organism>
<dbReference type="PROSITE" id="PS00101">
    <property type="entry name" value="HEXAPEP_TRANSFERASES"/>
    <property type="match status" value="1"/>
</dbReference>
<dbReference type="InterPro" id="IPR010137">
    <property type="entry name" value="Lipid_A_LpxA"/>
</dbReference>
<keyword evidence="5" id="KW-0677">Repeat</keyword>
<evidence type="ECO:0000256" key="4">
    <source>
        <dbReference type="ARBA" id="ARBA00022679"/>
    </source>
</evidence>
<name>A0A239PQK5_9PROT</name>
<proteinExistence type="predicted"/>
<evidence type="ECO:0000256" key="5">
    <source>
        <dbReference type="ARBA" id="ARBA00022737"/>
    </source>
</evidence>